<evidence type="ECO:0000313" key="4">
    <source>
        <dbReference type="Proteomes" id="UP001501183"/>
    </source>
</evidence>
<organism evidence="3 4">
    <name type="scientific">Rhodococcus olei</name>
    <dbReference type="NCBI Taxonomy" id="2161675"/>
    <lineage>
        <taxon>Bacteria</taxon>
        <taxon>Bacillati</taxon>
        <taxon>Actinomycetota</taxon>
        <taxon>Actinomycetes</taxon>
        <taxon>Mycobacteriales</taxon>
        <taxon>Nocardiaceae</taxon>
        <taxon>Rhodococcus</taxon>
    </lineage>
</organism>
<dbReference type="Pfam" id="PF05305">
    <property type="entry name" value="DUF732"/>
    <property type="match status" value="1"/>
</dbReference>
<keyword evidence="1" id="KW-0812">Transmembrane</keyword>
<comment type="caution">
    <text evidence="3">The sequence shown here is derived from an EMBL/GenBank/DDBJ whole genome shotgun (WGS) entry which is preliminary data.</text>
</comment>
<reference evidence="4" key="1">
    <citation type="journal article" date="2019" name="Int. J. Syst. Evol. Microbiol.">
        <title>The Global Catalogue of Microorganisms (GCM) 10K type strain sequencing project: providing services to taxonomists for standard genome sequencing and annotation.</title>
        <authorList>
            <consortium name="The Broad Institute Genomics Platform"/>
            <consortium name="The Broad Institute Genome Sequencing Center for Infectious Disease"/>
            <person name="Wu L."/>
            <person name="Ma J."/>
        </authorList>
    </citation>
    <scope>NUCLEOTIDE SEQUENCE [LARGE SCALE GENOMIC DNA]</scope>
    <source>
        <strain evidence="4">JCM 32206</strain>
    </source>
</reference>
<evidence type="ECO:0000256" key="1">
    <source>
        <dbReference type="SAM" id="Phobius"/>
    </source>
</evidence>
<name>A0ABP8NV05_9NOCA</name>
<protein>
    <recommendedName>
        <fullName evidence="2">DUF732 domain-containing protein</fullName>
    </recommendedName>
</protein>
<dbReference type="RefSeq" id="WP_345342617.1">
    <property type="nucleotide sequence ID" value="NZ_BAABFB010000023.1"/>
</dbReference>
<dbReference type="Proteomes" id="UP001501183">
    <property type="component" value="Unassembled WGS sequence"/>
</dbReference>
<dbReference type="InterPro" id="IPR007969">
    <property type="entry name" value="DUF732"/>
</dbReference>
<keyword evidence="1" id="KW-0472">Membrane</keyword>
<keyword evidence="4" id="KW-1185">Reference proteome</keyword>
<evidence type="ECO:0000313" key="3">
    <source>
        <dbReference type="EMBL" id="GAA4474274.1"/>
    </source>
</evidence>
<keyword evidence="1" id="KW-1133">Transmembrane helix</keyword>
<accession>A0ABP8NV05</accession>
<proteinExistence type="predicted"/>
<evidence type="ECO:0000259" key="2">
    <source>
        <dbReference type="Pfam" id="PF05305"/>
    </source>
</evidence>
<feature type="domain" description="DUF732" evidence="2">
    <location>
        <begin position="128"/>
        <end position="205"/>
    </location>
</feature>
<sequence length="206" mass="21726">MTEAKKCARCGHAWAIARHELCGQCESRQRAADACKAREQAAVLAAGVNVTSRTGVKPWRLPLAIAAVAGVVLVVTVVVSGGSDSGDPSVVADPTMTEVFTTTETPDPYLVESDPTFTDAEIRSVAAESAYIATLDEEGVPYNSRSRVIELGRTACESLTIAMSQGVDRRTAQLLLADQYQQASDGYSLQQTLTLVAAASGAFCAR</sequence>
<gene>
    <name evidence="3" type="ORF">GCM10023094_09570</name>
</gene>
<feature type="transmembrane region" description="Helical" evidence="1">
    <location>
        <begin position="61"/>
        <end position="82"/>
    </location>
</feature>
<dbReference type="EMBL" id="BAABFB010000023">
    <property type="protein sequence ID" value="GAA4474274.1"/>
    <property type="molecule type" value="Genomic_DNA"/>
</dbReference>